<dbReference type="Pfam" id="PF00501">
    <property type="entry name" value="AMP-binding"/>
    <property type="match status" value="1"/>
</dbReference>
<sequence>MRNQGIGSWPRRRARMTPKKVALTCDGRDFTYAELAERVDRLANALRGLGVRRGDRVAYLGANHNSLAETLFALGLLGAVFVPLNHRLTAPELQYILEDSGAELLVCGRSHRHMAEQLKVKRTVVDDEGGEYEKLIASGAPEPIDEEVSLGDLCLIMYTSGTTGRPKGAMLSHGNLTWNTYNLMVDVDLTSSEVTLISAPLFHIAALAQTLLPTLIKGGRSILEASFDVDRTYDLIESERVTIMFGVPAMFNFIAQSPRWETADLSSLRNLLCGGAPVPEPLIRRYQERGLTFLQGYGMTETSPGALFLSAEDSVRKAGTAGVPCFFTDVRVVTADGRDAAPGEPGEVIVQGPNVMLGYWNRPEATAEALRDGWFHSGDIAIKDEEGYARIADRLKDMIISGGENIYPAEVEEVLYGHPAVAECAVIGVPDERWGEVGKAIVVLRPGMSATAEEIIKFFDGRLARYKIPKHVEFVDALPRNGSGKILKHVLRERHG</sequence>
<feature type="domain" description="AMP-dependent synthetase/ligase" evidence="6">
    <location>
        <begin position="11"/>
        <end position="360"/>
    </location>
</feature>
<dbReference type="AlphaFoldDB" id="A0A543J3R7"/>
<dbReference type="RefSeq" id="WP_142261188.1">
    <property type="nucleotide sequence ID" value="NZ_BMPV01000002.1"/>
</dbReference>
<reference evidence="8 9" key="1">
    <citation type="submission" date="2019-06" db="EMBL/GenBank/DDBJ databases">
        <title>Sequencing the genomes of 1000 actinobacteria strains.</title>
        <authorList>
            <person name="Klenk H.-P."/>
        </authorList>
    </citation>
    <scope>NUCLEOTIDE SEQUENCE [LARGE SCALE GENOMIC DNA]</scope>
    <source>
        <strain evidence="8 9">DSM 43186</strain>
    </source>
</reference>
<evidence type="ECO:0000256" key="4">
    <source>
        <dbReference type="ARBA" id="ARBA00022741"/>
    </source>
</evidence>
<dbReference type="Proteomes" id="UP000319213">
    <property type="component" value="Unassembled WGS sequence"/>
</dbReference>
<evidence type="ECO:0000313" key="8">
    <source>
        <dbReference type="EMBL" id="TQM77469.1"/>
    </source>
</evidence>
<evidence type="ECO:0000256" key="1">
    <source>
        <dbReference type="ARBA" id="ARBA00006432"/>
    </source>
</evidence>
<evidence type="ECO:0000256" key="5">
    <source>
        <dbReference type="ARBA" id="ARBA00022840"/>
    </source>
</evidence>
<evidence type="ECO:0000313" key="9">
    <source>
        <dbReference type="Proteomes" id="UP000319213"/>
    </source>
</evidence>
<organism evidence="8 9">
    <name type="scientific">Thermopolyspora flexuosa</name>
    <dbReference type="NCBI Taxonomy" id="103836"/>
    <lineage>
        <taxon>Bacteria</taxon>
        <taxon>Bacillati</taxon>
        <taxon>Actinomycetota</taxon>
        <taxon>Actinomycetes</taxon>
        <taxon>Streptosporangiales</taxon>
        <taxon>Streptosporangiaceae</taxon>
        <taxon>Thermopolyspora</taxon>
    </lineage>
</organism>
<keyword evidence="4" id="KW-0547">Nucleotide-binding</keyword>
<comment type="caution">
    <text evidence="8">The sequence shown here is derived from an EMBL/GenBank/DDBJ whole genome shotgun (WGS) entry which is preliminary data.</text>
</comment>
<dbReference type="CDD" id="cd17631">
    <property type="entry name" value="FACL_FadD13-like"/>
    <property type="match status" value="1"/>
</dbReference>
<evidence type="ECO:0000256" key="2">
    <source>
        <dbReference type="ARBA" id="ARBA00022428"/>
    </source>
</evidence>
<dbReference type="PANTHER" id="PTHR43201:SF5">
    <property type="entry name" value="MEDIUM-CHAIN ACYL-COA LIGASE ACSF2, MITOCHONDRIAL"/>
    <property type="match status" value="1"/>
</dbReference>
<dbReference type="OrthoDB" id="9803968at2"/>
<dbReference type="InterPro" id="IPR000873">
    <property type="entry name" value="AMP-dep_synth/lig_dom"/>
</dbReference>
<dbReference type="GO" id="GO:0009234">
    <property type="term" value="P:menaquinone biosynthetic process"/>
    <property type="evidence" value="ECO:0007669"/>
    <property type="project" value="UniProtKB-KW"/>
</dbReference>
<dbReference type="GO" id="GO:0005524">
    <property type="term" value="F:ATP binding"/>
    <property type="evidence" value="ECO:0007669"/>
    <property type="project" value="UniProtKB-KW"/>
</dbReference>
<protein>
    <submittedName>
        <fullName evidence="8">Fatty-acyl-CoA synthase</fullName>
    </submittedName>
</protein>
<dbReference type="InterPro" id="IPR025110">
    <property type="entry name" value="AMP-bd_C"/>
</dbReference>
<dbReference type="InterPro" id="IPR020845">
    <property type="entry name" value="AMP-binding_CS"/>
</dbReference>
<accession>A0A543J3R7</accession>
<dbReference type="InterPro" id="IPR042099">
    <property type="entry name" value="ANL_N_sf"/>
</dbReference>
<keyword evidence="5" id="KW-0067">ATP-binding</keyword>
<dbReference type="GO" id="GO:0006631">
    <property type="term" value="P:fatty acid metabolic process"/>
    <property type="evidence" value="ECO:0007669"/>
    <property type="project" value="TreeGrafter"/>
</dbReference>
<name>A0A543J3R7_9ACTN</name>
<dbReference type="FunFam" id="3.30.300.30:FF:000008">
    <property type="entry name" value="2,3-dihydroxybenzoate-AMP ligase"/>
    <property type="match status" value="1"/>
</dbReference>
<dbReference type="SUPFAM" id="SSF56801">
    <property type="entry name" value="Acetyl-CoA synthetase-like"/>
    <property type="match status" value="1"/>
</dbReference>
<dbReference type="PROSITE" id="PS00455">
    <property type="entry name" value="AMP_BINDING"/>
    <property type="match status" value="1"/>
</dbReference>
<proteinExistence type="inferred from homology"/>
<evidence type="ECO:0000259" key="6">
    <source>
        <dbReference type="Pfam" id="PF00501"/>
    </source>
</evidence>
<dbReference type="GO" id="GO:0008756">
    <property type="term" value="F:o-succinylbenzoate-CoA ligase activity"/>
    <property type="evidence" value="ECO:0007669"/>
    <property type="project" value="InterPro"/>
</dbReference>
<dbReference type="Gene3D" id="3.40.50.12780">
    <property type="entry name" value="N-terminal domain of ligase-like"/>
    <property type="match status" value="1"/>
</dbReference>
<dbReference type="NCBIfam" id="NF004837">
    <property type="entry name" value="PRK06187.1"/>
    <property type="match status" value="1"/>
</dbReference>
<dbReference type="Pfam" id="PF13193">
    <property type="entry name" value="AMP-binding_C"/>
    <property type="match status" value="1"/>
</dbReference>
<keyword evidence="9" id="KW-1185">Reference proteome</keyword>
<keyword evidence="3" id="KW-0436">Ligase</keyword>
<dbReference type="EMBL" id="VFPQ01000001">
    <property type="protein sequence ID" value="TQM77469.1"/>
    <property type="molecule type" value="Genomic_DNA"/>
</dbReference>
<dbReference type="Gene3D" id="3.30.300.30">
    <property type="match status" value="1"/>
</dbReference>
<dbReference type="NCBIfam" id="TIGR01923">
    <property type="entry name" value="menE"/>
    <property type="match status" value="1"/>
</dbReference>
<evidence type="ECO:0000259" key="7">
    <source>
        <dbReference type="Pfam" id="PF13193"/>
    </source>
</evidence>
<dbReference type="InterPro" id="IPR010192">
    <property type="entry name" value="MenE"/>
</dbReference>
<evidence type="ECO:0000256" key="3">
    <source>
        <dbReference type="ARBA" id="ARBA00022598"/>
    </source>
</evidence>
<dbReference type="GO" id="GO:0031956">
    <property type="term" value="F:medium-chain fatty acid-CoA ligase activity"/>
    <property type="evidence" value="ECO:0007669"/>
    <property type="project" value="TreeGrafter"/>
</dbReference>
<feature type="domain" description="AMP-binding enzyme C-terminal" evidence="7">
    <location>
        <begin position="410"/>
        <end position="485"/>
    </location>
</feature>
<keyword evidence="2" id="KW-0474">Menaquinone biosynthesis</keyword>
<dbReference type="InterPro" id="IPR045851">
    <property type="entry name" value="AMP-bd_C_sf"/>
</dbReference>
<comment type="similarity">
    <text evidence="1">Belongs to the ATP-dependent AMP-binding enzyme family.</text>
</comment>
<gene>
    <name evidence="8" type="ORF">FHX40_4234</name>
</gene>
<dbReference type="PANTHER" id="PTHR43201">
    <property type="entry name" value="ACYL-COA SYNTHETASE"/>
    <property type="match status" value="1"/>
</dbReference>